<evidence type="ECO:0000256" key="8">
    <source>
        <dbReference type="ARBA" id="ARBA00022842"/>
    </source>
</evidence>
<dbReference type="EMBL" id="JAAAMJ010000004">
    <property type="protein sequence ID" value="NDV86714.1"/>
    <property type="molecule type" value="Genomic_DNA"/>
</dbReference>
<accession>A0A6L9MFU3</accession>
<dbReference type="InterPro" id="IPR000890">
    <property type="entry name" value="Aliphatic_acid_kin_short-chain"/>
</dbReference>
<feature type="binding site" evidence="9">
    <location>
        <position position="9"/>
    </location>
    <ligand>
        <name>Mg(2+)</name>
        <dbReference type="ChEBI" id="CHEBI:18420"/>
    </ligand>
</feature>
<evidence type="ECO:0000256" key="4">
    <source>
        <dbReference type="ARBA" id="ARBA00022723"/>
    </source>
</evidence>
<dbReference type="PRINTS" id="PR00471">
    <property type="entry name" value="ACETATEKNASE"/>
</dbReference>
<dbReference type="PROSITE" id="PS01076">
    <property type="entry name" value="ACETATE_KINASE_2"/>
    <property type="match status" value="1"/>
</dbReference>
<feature type="active site" description="Proton donor/acceptor" evidence="9">
    <location>
        <position position="149"/>
    </location>
</feature>
<name>A0A6L9MFU3_9HYPH</name>
<dbReference type="InterPro" id="IPR023865">
    <property type="entry name" value="Aliphatic_acid_kinase_CS"/>
</dbReference>
<dbReference type="GO" id="GO:0006083">
    <property type="term" value="P:acetate metabolic process"/>
    <property type="evidence" value="ECO:0007669"/>
    <property type="project" value="TreeGrafter"/>
</dbReference>
<feature type="binding site" evidence="9">
    <location>
        <begin position="207"/>
        <end position="211"/>
    </location>
    <ligand>
        <name>ATP</name>
        <dbReference type="ChEBI" id="CHEBI:30616"/>
    </ligand>
</feature>
<keyword evidence="4 9" id="KW-0479">Metal-binding</keyword>
<dbReference type="SUPFAM" id="SSF53067">
    <property type="entry name" value="Actin-like ATPase domain"/>
    <property type="match status" value="2"/>
</dbReference>
<feature type="site" description="Transition state stabilizer" evidence="9">
    <location>
        <position position="180"/>
    </location>
</feature>
<keyword evidence="12" id="KW-1185">Reference proteome</keyword>
<proteinExistence type="inferred from homology"/>
<evidence type="ECO:0000256" key="2">
    <source>
        <dbReference type="ARBA" id="ARBA00022490"/>
    </source>
</evidence>
<dbReference type="AlphaFoldDB" id="A0A6L9MFU3"/>
<keyword evidence="3 9" id="KW-0808">Transferase</keyword>
<comment type="cofactor">
    <cofactor evidence="9">
        <name>Mg(2+)</name>
        <dbReference type="ChEBI" id="CHEBI:18420"/>
    </cofactor>
    <cofactor evidence="9">
        <name>Mn(2+)</name>
        <dbReference type="ChEBI" id="CHEBI:29035"/>
    </cofactor>
    <text evidence="9">Mg(2+). Can also accept Mn(2+).</text>
</comment>
<keyword evidence="2 9" id="KW-0963">Cytoplasm</keyword>
<evidence type="ECO:0000313" key="11">
    <source>
        <dbReference type="EMBL" id="NDV86714.1"/>
    </source>
</evidence>
<feature type="binding site" evidence="9">
    <location>
        <position position="92"/>
    </location>
    <ligand>
        <name>substrate</name>
    </ligand>
</feature>
<dbReference type="InterPro" id="IPR043129">
    <property type="entry name" value="ATPase_NBD"/>
</dbReference>
<dbReference type="UniPathway" id="UPA00340">
    <property type="reaction ID" value="UER00458"/>
</dbReference>
<organism evidence="11 12">
    <name type="scientific">Aurantimonas aggregata</name>
    <dbReference type="NCBI Taxonomy" id="2047720"/>
    <lineage>
        <taxon>Bacteria</taxon>
        <taxon>Pseudomonadati</taxon>
        <taxon>Pseudomonadota</taxon>
        <taxon>Alphaproteobacteria</taxon>
        <taxon>Hyphomicrobiales</taxon>
        <taxon>Aurantimonadaceae</taxon>
        <taxon>Aurantimonas</taxon>
    </lineage>
</organism>
<feature type="binding site" evidence="9">
    <location>
        <begin position="327"/>
        <end position="331"/>
    </location>
    <ligand>
        <name>ATP</name>
        <dbReference type="ChEBI" id="CHEBI:30616"/>
    </ligand>
</feature>
<keyword evidence="6 9" id="KW-0418">Kinase</keyword>
<evidence type="ECO:0000256" key="3">
    <source>
        <dbReference type="ARBA" id="ARBA00022679"/>
    </source>
</evidence>
<dbReference type="RefSeq" id="WP_163043461.1">
    <property type="nucleotide sequence ID" value="NZ_JAAAMJ010000004.1"/>
</dbReference>
<comment type="subcellular location">
    <subcellularLocation>
        <location evidence="9">Cytoplasm</location>
    </subcellularLocation>
</comment>
<evidence type="ECO:0000256" key="9">
    <source>
        <dbReference type="HAMAP-Rule" id="MF_00020"/>
    </source>
</evidence>
<comment type="caution">
    <text evidence="11">The sequence shown here is derived from an EMBL/GenBank/DDBJ whole genome shotgun (WGS) entry which is preliminary data.</text>
</comment>
<evidence type="ECO:0000313" key="12">
    <source>
        <dbReference type="Proteomes" id="UP000476332"/>
    </source>
</evidence>
<dbReference type="Proteomes" id="UP000476332">
    <property type="component" value="Unassembled WGS sequence"/>
</dbReference>
<dbReference type="GO" id="GO:0005829">
    <property type="term" value="C:cytosol"/>
    <property type="evidence" value="ECO:0007669"/>
    <property type="project" value="TreeGrafter"/>
</dbReference>
<comment type="similarity">
    <text evidence="1 9 10">Belongs to the acetokinase family.</text>
</comment>
<keyword evidence="7 9" id="KW-0067">ATP-binding</keyword>
<protein>
    <recommendedName>
        <fullName evidence="9">Acetate kinase</fullName>
        <ecNumber evidence="9">2.7.2.1</ecNumber>
    </recommendedName>
    <alternativeName>
        <fullName evidence="9">Acetokinase</fullName>
    </alternativeName>
</protein>
<dbReference type="HAMAP" id="MF_00020">
    <property type="entry name" value="Acetate_kinase"/>
    <property type="match status" value="1"/>
</dbReference>
<evidence type="ECO:0000256" key="5">
    <source>
        <dbReference type="ARBA" id="ARBA00022741"/>
    </source>
</evidence>
<comment type="catalytic activity">
    <reaction evidence="9">
        <text>acetate + ATP = acetyl phosphate + ADP</text>
        <dbReference type="Rhea" id="RHEA:11352"/>
        <dbReference type="ChEBI" id="CHEBI:22191"/>
        <dbReference type="ChEBI" id="CHEBI:30089"/>
        <dbReference type="ChEBI" id="CHEBI:30616"/>
        <dbReference type="ChEBI" id="CHEBI:456216"/>
        <dbReference type="EC" id="2.7.2.1"/>
    </reaction>
</comment>
<keyword evidence="8 9" id="KW-0460">Magnesium</keyword>
<sequence>MADLVLSLNAGSSSVKFGLHRVSDAATMPEAVARGAVKAEAGAWRLSAEGSDGTPGLDETLAGASDDPAPAFARLLAWAEEASGGLIAVGHRVVHGGPDFADPVRLTPARITAIDRLTPLAPLHQPRCLGPIRALAAIRPDLRQTASFDTAFHRTMTGPATRYGLPRELEAEGIRRYGFHGLSYDYVAHRLEALEPGSRGLRTVVAHLGNGASLCALKDGRSVDTTMGFSVLDGLLMGTRPGTLDPGVLIYLMREHGYGADQLEEMLYHRSGLLGVSGRSSDMRELLGHDSAGARDAVDLFVHRAAQQIAVMATSLAGLDRLVFTGGIGEHQPDIRAAIGRRLAFLGVVVDPAGNDVGDGRISADSSRVTVLVVPTDEEAVIARDAAAVCHAG</sequence>
<comment type="function">
    <text evidence="9">Catalyzes the formation of acetyl phosphate from acetate and ATP. Can also catalyze the reverse reaction.</text>
</comment>
<feature type="binding site" evidence="9">
    <location>
        <position position="16"/>
    </location>
    <ligand>
        <name>ATP</name>
        <dbReference type="ChEBI" id="CHEBI:30616"/>
    </ligand>
</feature>
<comment type="subunit">
    <text evidence="9">Homodimer.</text>
</comment>
<gene>
    <name evidence="9" type="primary">ackA</name>
    <name evidence="11" type="ORF">GTW51_08365</name>
</gene>
<dbReference type="Gene3D" id="3.30.420.40">
    <property type="match status" value="2"/>
</dbReference>
<dbReference type="Pfam" id="PF00871">
    <property type="entry name" value="Acetate_kinase"/>
    <property type="match status" value="1"/>
</dbReference>
<reference evidence="11 12" key="1">
    <citation type="submission" date="2020-01" db="EMBL/GenBank/DDBJ databases">
        <title>Genomes of bacteria type strains.</title>
        <authorList>
            <person name="Chen J."/>
            <person name="Zhu S."/>
            <person name="Chen J."/>
        </authorList>
    </citation>
    <scope>NUCLEOTIDE SEQUENCE [LARGE SCALE GENOMIC DNA]</scope>
    <source>
        <strain evidence="11 12">KCTC 52919</strain>
    </source>
</reference>
<evidence type="ECO:0000256" key="1">
    <source>
        <dbReference type="ARBA" id="ARBA00008748"/>
    </source>
</evidence>
<dbReference type="EC" id="2.7.2.1" evidence="9"/>
<evidence type="ECO:0000256" key="6">
    <source>
        <dbReference type="ARBA" id="ARBA00022777"/>
    </source>
</evidence>
<feature type="binding site" evidence="9">
    <location>
        <begin position="282"/>
        <end position="284"/>
    </location>
    <ligand>
        <name>ATP</name>
        <dbReference type="ChEBI" id="CHEBI:30616"/>
    </ligand>
</feature>
<comment type="pathway">
    <text evidence="9">Metabolic intermediate biosynthesis; acetyl-CoA biosynthesis; acetyl-CoA from acetate: step 1/2.</text>
</comment>
<evidence type="ECO:0000256" key="10">
    <source>
        <dbReference type="RuleBase" id="RU003835"/>
    </source>
</evidence>
<dbReference type="GO" id="GO:0008776">
    <property type="term" value="F:acetate kinase activity"/>
    <property type="evidence" value="ECO:0007669"/>
    <property type="project" value="UniProtKB-UniRule"/>
</dbReference>
<dbReference type="GO" id="GO:0006085">
    <property type="term" value="P:acetyl-CoA biosynthetic process"/>
    <property type="evidence" value="ECO:0007669"/>
    <property type="project" value="UniProtKB-UniRule"/>
</dbReference>
<evidence type="ECO:0000256" key="7">
    <source>
        <dbReference type="ARBA" id="ARBA00022840"/>
    </source>
</evidence>
<dbReference type="GO" id="GO:0000287">
    <property type="term" value="F:magnesium ion binding"/>
    <property type="evidence" value="ECO:0007669"/>
    <property type="project" value="UniProtKB-UniRule"/>
</dbReference>
<dbReference type="PIRSF" id="PIRSF000722">
    <property type="entry name" value="Acetate_prop_kin"/>
    <property type="match status" value="1"/>
</dbReference>
<dbReference type="PROSITE" id="PS01075">
    <property type="entry name" value="ACETATE_KINASE_1"/>
    <property type="match status" value="1"/>
</dbReference>
<feature type="binding site" evidence="9">
    <location>
        <position position="378"/>
    </location>
    <ligand>
        <name>Mg(2+)</name>
        <dbReference type="ChEBI" id="CHEBI:18420"/>
    </ligand>
</feature>
<keyword evidence="5 9" id="KW-0547">Nucleotide-binding</keyword>
<dbReference type="PANTHER" id="PTHR21060:SF21">
    <property type="entry name" value="ACETATE KINASE"/>
    <property type="match status" value="1"/>
</dbReference>
<dbReference type="PANTHER" id="PTHR21060">
    <property type="entry name" value="ACETATE KINASE"/>
    <property type="match status" value="1"/>
</dbReference>
<dbReference type="NCBIfam" id="TIGR00016">
    <property type="entry name" value="ackA"/>
    <property type="match status" value="1"/>
</dbReference>
<dbReference type="GO" id="GO:0005524">
    <property type="term" value="F:ATP binding"/>
    <property type="evidence" value="ECO:0007669"/>
    <property type="project" value="UniProtKB-KW"/>
</dbReference>
<dbReference type="InterPro" id="IPR004372">
    <property type="entry name" value="Ac/propionate_kinase"/>
</dbReference>
<feature type="site" description="Transition state stabilizer" evidence="9">
    <location>
        <position position="240"/>
    </location>
</feature>